<evidence type="ECO:0000313" key="2">
    <source>
        <dbReference type="Proteomes" id="UP001148737"/>
    </source>
</evidence>
<dbReference type="EMBL" id="JANAKD010001170">
    <property type="protein sequence ID" value="KAJ3482486.1"/>
    <property type="molecule type" value="Genomic_DNA"/>
</dbReference>
<sequence>MAPALLPQVEKSCVGTDGLTDGYCVKMEASQATLITPTSNGVRDSVLQATMASESPQIYQVSASQTRFPGISTHISTLPPGNSWSSSVQIQTRTRSFTARRAFVLSVFLSTRSGSAPDTDNGLLIVMTVVPIVCSCVLGFFIWWCCVRPARKHKRRKRQREAELANFAAFTPVPASNAQTS</sequence>
<organism evidence="1 2">
    <name type="scientific">Lecanicillium saksenae</name>
    <dbReference type="NCBI Taxonomy" id="468837"/>
    <lineage>
        <taxon>Eukaryota</taxon>
        <taxon>Fungi</taxon>
        <taxon>Dikarya</taxon>
        <taxon>Ascomycota</taxon>
        <taxon>Pezizomycotina</taxon>
        <taxon>Sordariomycetes</taxon>
        <taxon>Hypocreomycetidae</taxon>
        <taxon>Hypocreales</taxon>
        <taxon>Cordycipitaceae</taxon>
        <taxon>Lecanicillium</taxon>
    </lineage>
</organism>
<proteinExistence type="predicted"/>
<comment type="caution">
    <text evidence="1">The sequence shown here is derived from an EMBL/GenBank/DDBJ whole genome shotgun (WGS) entry which is preliminary data.</text>
</comment>
<keyword evidence="2" id="KW-1185">Reference proteome</keyword>
<name>A0ACC1QP17_9HYPO</name>
<dbReference type="Proteomes" id="UP001148737">
    <property type="component" value="Unassembled WGS sequence"/>
</dbReference>
<reference evidence="1" key="1">
    <citation type="submission" date="2022-07" db="EMBL/GenBank/DDBJ databases">
        <title>Genome Sequence of Lecanicillium saksenae.</title>
        <authorList>
            <person name="Buettner E."/>
        </authorList>
    </citation>
    <scope>NUCLEOTIDE SEQUENCE</scope>
    <source>
        <strain evidence="1">VT-O1</strain>
    </source>
</reference>
<protein>
    <submittedName>
        <fullName evidence="1">Uncharacterized protein</fullName>
    </submittedName>
</protein>
<evidence type="ECO:0000313" key="1">
    <source>
        <dbReference type="EMBL" id="KAJ3482486.1"/>
    </source>
</evidence>
<accession>A0ACC1QP17</accession>
<gene>
    <name evidence="1" type="ORF">NLG97_g7555</name>
</gene>